<dbReference type="InterPro" id="IPR050834">
    <property type="entry name" value="Glycosyltransf_2"/>
</dbReference>
<dbReference type="GO" id="GO:0016757">
    <property type="term" value="F:glycosyltransferase activity"/>
    <property type="evidence" value="ECO:0007669"/>
    <property type="project" value="UniProtKB-KW"/>
</dbReference>
<evidence type="ECO:0000259" key="3">
    <source>
        <dbReference type="Pfam" id="PF02709"/>
    </source>
</evidence>
<dbReference type="EC" id="2.4.-.-" evidence="4"/>
<dbReference type="Pfam" id="PF00535">
    <property type="entry name" value="Glycos_transf_2"/>
    <property type="match status" value="1"/>
</dbReference>
<reference evidence="4 5" key="1">
    <citation type="submission" date="2023-08" db="EMBL/GenBank/DDBJ databases">
        <title>Microbacterium sp. nov., isolated from a waste landfill.</title>
        <authorList>
            <person name="Wen W."/>
        </authorList>
    </citation>
    <scope>NUCLEOTIDE SEQUENCE [LARGE SCALE GENOMIC DNA]</scope>
    <source>
        <strain evidence="4 5">ASV81</strain>
    </source>
</reference>
<dbReference type="Pfam" id="PF02709">
    <property type="entry name" value="Glyco_transf_7C"/>
    <property type="match status" value="1"/>
</dbReference>
<keyword evidence="1 4" id="KW-0808">Transferase</keyword>
<dbReference type="Gene3D" id="3.90.550.10">
    <property type="entry name" value="Spore Coat Polysaccharide Biosynthesis Protein SpsA, Chain A"/>
    <property type="match status" value="1"/>
</dbReference>
<evidence type="ECO:0000259" key="2">
    <source>
        <dbReference type="Pfam" id="PF00535"/>
    </source>
</evidence>
<dbReference type="PANTHER" id="PTHR43685">
    <property type="entry name" value="GLYCOSYLTRANSFERASE"/>
    <property type="match status" value="1"/>
</dbReference>
<dbReference type="InterPro" id="IPR029044">
    <property type="entry name" value="Nucleotide-diphossugar_trans"/>
</dbReference>
<keyword evidence="5" id="KW-1185">Reference proteome</keyword>
<comment type="caution">
    <text evidence="4">The sequence shown here is derived from an EMBL/GenBank/DDBJ whole genome shotgun (WGS) entry which is preliminary data.</text>
</comment>
<dbReference type="InterPro" id="IPR001173">
    <property type="entry name" value="Glyco_trans_2-like"/>
</dbReference>
<feature type="domain" description="Galactosyltransferase C-terminal" evidence="3">
    <location>
        <begin position="154"/>
        <end position="206"/>
    </location>
</feature>
<accession>A0ABU0XJC4</accession>
<dbReference type="PANTHER" id="PTHR43685:SF3">
    <property type="entry name" value="SLR2126 PROTEIN"/>
    <property type="match status" value="1"/>
</dbReference>
<proteinExistence type="predicted"/>
<dbReference type="EMBL" id="JAVFCB010000005">
    <property type="protein sequence ID" value="MDQ4214245.1"/>
    <property type="molecule type" value="Genomic_DNA"/>
</dbReference>
<dbReference type="InterPro" id="IPR027791">
    <property type="entry name" value="Galactosyl_T_C"/>
</dbReference>
<evidence type="ECO:0000256" key="1">
    <source>
        <dbReference type="ARBA" id="ARBA00022679"/>
    </source>
</evidence>
<dbReference type="SUPFAM" id="SSF53448">
    <property type="entry name" value="Nucleotide-diphospho-sugar transferases"/>
    <property type="match status" value="1"/>
</dbReference>
<keyword evidence="4" id="KW-0328">Glycosyltransferase</keyword>
<organism evidence="4 5">
    <name type="scientific">Microbacterium capsulatum</name>
    <dbReference type="NCBI Taxonomy" id="3041921"/>
    <lineage>
        <taxon>Bacteria</taxon>
        <taxon>Bacillati</taxon>
        <taxon>Actinomycetota</taxon>
        <taxon>Actinomycetes</taxon>
        <taxon>Micrococcales</taxon>
        <taxon>Microbacteriaceae</taxon>
        <taxon>Microbacterium</taxon>
    </lineage>
</organism>
<name>A0ABU0XJC4_9MICO</name>
<dbReference type="RefSeq" id="WP_308489183.1">
    <property type="nucleotide sequence ID" value="NZ_JAVFCB010000005.1"/>
</dbReference>
<gene>
    <name evidence="4" type="ORF">RBR11_09995</name>
</gene>
<sequence>MNDILVSVIIPTHNRTAPLRHLLQDLVSQHGIDPDRFEVLVVDSEAGSGSREVCDEFSTSRPSVRHHLAPNVLAAKRNHGARHARGAILVFLDDDMRVDHSFLTAHIDAHREAGSVVSSQIRFPESWVTRSNYYHYKNSRHRNSLTPDVPCEQIPANQIVAMSFSIRAGDYSTLGGFDETFRFYGGEDVEFGYRVVRHGLKNVYCPRAISYHEEVDMDIRAFARKVYRAAYYGAPMVLDRAPEAVDVRIFRLTEPRSASTGAEKAIRRTVRILNRVRVTELVQTMLMRTDDLRPLFFPLLYDYVVLASTQQAVDDRQAGRSDRTSTRGWGG</sequence>
<evidence type="ECO:0000313" key="5">
    <source>
        <dbReference type="Proteomes" id="UP001230289"/>
    </source>
</evidence>
<dbReference type="Proteomes" id="UP001230289">
    <property type="component" value="Unassembled WGS sequence"/>
</dbReference>
<protein>
    <submittedName>
        <fullName evidence="4">Glycosyltransferase</fullName>
        <ecNumber evidence="4">2.4.-.-</ecNumber>
    </submittedName>
</protein>
<feature type="domain" description="Glycosyltransferase 2-like" evidence="2">
    <location>
        <begin position="7"/>
        <end position="152"/>
    </location>
</feature>
<evidence type="ECO:0000313" key="4">
    <source>
        <dbReference type="EMBL" id="MDQ4214245.1"/>
    </source>
</evidence>